<evidence type="ECO:0008006" key="6">
    <source>
        <dbReference type="Google" id="ProtNLM"/>
    </source>
</evidence>
<accession>A0A4P8XF39</accession>
<dbReference type="InterPro" id="IPR025266">
    <property type="entry name" value="TerB_N"/>
</dbReference>
<evidence type="ECO:0000259" key="2">
    <source>
        <dbReference type="Pfam" id="PF13208"/>
    </source>
</evidence>
<feature type="region of interest" description="Disordered" evidence="1">
    <location>
        <begin position="30"/>
        <end position="60"/>
    </location>
</feature>
<sequence>MKSWRSHDLQLTFAEFQLGGEERELRIPEESAVRRHQETEAAMQETEAALREPEKFTGDSQEAFTGQLTLAELDFGPSGEQPSGAASHAGHALTRPTPPSPEVSTLPASSVPPSFDGVRYYTREQQFYLRAKELEWHAEPQAPFTPFKSYWPVYSEMSPPQERWYFYWREEVRSGSYPDTDLSYLFLYIYELIHGIGWSGPQQGWQLLNQVWLAYRGRYRKLDSYLREWRFDFARVHGLELPEADVLDKLPRSLSPELREREWLRRFSARPVELNWDVLRELLDVDPEKSRFFQESGSKALKTYAPKVIALADAYGEKTGAGRLLERFRPPEINAERPLFRTAVYDESLFGRTVTVRYMKLSAYSPLRAFLTQLVRLTENVLRELMHFKGRLKGVSVEPELGKLIRRYLEKALGAGVKAPQPPAPVVTIDPDKLQRLQQESDLVRDLLMVEEPESEDQGSPAPDESESFAGAAPVPPSWDNTADGGIHWNTEQLGQEWQELALRLTPPQLEMLYALKHNLGPAARQAAAERAGSMPELLLDEINEAAMEWIGDLLIDGDALLEDYADMLDFTKR</sequence>
<evidence type="ECO:0000259" key="3">
    <source>
        <dbReference type="Pfam" id="PF15615"/>
    </source>
</evidence>
<feature type="compositionally biased region" description="Basic and acidic residues" evidence="1">
    <location>
        <begin position="30"/>
        <end position="39"/>
    </location>
</feature>
<feature type="domain" description="TerB N-terminal" evidence="2">
    <location>
        <begin position="119"/>
        <end position="254"/>
    </location>
</feature>
<proteinExistence type="predicted"/>
<dbReference type="Proteomes" id="UP000300879">
    <property type="component" value="Chromosome"/>
</dbReference>
<organism evidence="4 5">
    <name type="scientific">Paenibacillus algicola</name>
    <dbReference type="NCBI Taxonomy" id="2565926"/>
    <lineage>
        <taxon>Bacteria</taxon>
        <taxon>Bacillati</taxon>
        <taxon>Bacillota</taxon>
        <taxon>Bacilli</taxon>
        <taxon>Bacillales</taxon>
        <taxon>Paenibacillaceae</taxon>
        <taxon>Paenibacillus</taxon>
    </lineage>
</organism>
<dbReference type="AlphaFoldDB" id="A0A4P8XF39"/>
<evidence type="ECO:0000313" key="5">
    <source>
        <dbReference type="Proteomes" id="UP000300879"/>
    </source>
</evidence>
<feature type="domain" description="TerB-C" evidence="3">
    <location>
        <begin position="418"/>
        <end position="560"/>
    </location>
</feature>
<dbReference type="EMBL" id="CP040396">
    <property type="protein sequence ID" value="QCT00982.1"/>
    <property type="molecule type" value="Genomic_DNA"/>
</dbReference>
<gene>
    <name evidence="4" type="ORF">E6C60_0256</name>
</gene>
<feature type="compositionally biased region" description="Basic and acidic residues" evidence="1">
    <location>
        <begin position="48"/>
        <end position="57"/>
    </location>
</feature>
<evidence type="ECO:0000313" key="4">
    <source>
        <dbReference type="EMBL" id="QCT00982.1"/>
    </source>
</evidence>
<evidence type="ECO:0000256" key="1">
    <source>
        <dbReference type="SAM" id="MobiDB-lite"/>
    </source>
</evidence>
<reference evidence="4 5" key="1">
    <citation type="submission" date="2019-05" db="EMBL/GenBank/DDBJ databases">
        <authorList>
            <person name="Chen C."/>
        </authorList>
    </citation>
    <scope>NUCLEOTIDE SEQUENCE [LARGE SCALE GENOMIC DNA]</scope>
    <source>
        <strain evidence="4 5">HB172198</strain>
    </source>
</reference>
<dbReference type="Pfam" id="PF13208">
    <property type="entry name" value="TerB_N"/>
    <property type="match status" value="1"/>
</dbReference>
<feature type="region of interest" description="Disordered" evidence="1">
    <location>
        <begin position="452"/>
        <end position="485"/>
    </location>
</feature>
<name>A0A4P8XF39_9BACL</name>
<protein>
    <recommendedName>
        <fullName evidence="6">TerB-C domain-containing protein</fullName>
    </recommendedName>
</protein>
<dbReference type="InterPro" id="IPR028932">
    <property type="entry name" value="TerB-C"/>
</dbReference>
<dbReference type="KEGG" id="palo:E6C60_0256"/>
<dbReference type="Pfam" id="PF15615">
    <property type="entry name" value="TerB_C"/>
    <property type="match status" value="1"/>
</dbReference>
<feature type="region of interest" description="Disordered" evidence="1">
    <location>
        <begin position="73"/>
        <end position="110"/>
    </location>
</feature>
<keyword evidence="5" id="KW-1185">Reference proteome</keyword>